<keyword evidence="9" id="KW-0833">Ubl conjugation pathway</keyword>
<comment type="caution">
    <text evidence="16">The sequence shown here is derived from an EMBL/GenBank/DDBJ whole genome shotgun (WGS) entry which is preliminary data.</text>
</comment>
<dbReference type="EMBL" id="WHWC01000010">
    <property type="protein sequence ID" value="KAG8374679.1"/>
    <property type="molecule type" value="Genomic_DNA"/>
</dbReference>
<reference evidence="16" key="1">
    <citation type="submission" date="2019-10" db="EMBL/GenBank/DDBJ databases">
        <authorList>
            <person name="Zhang R."/>
            <person name="Pan Y."/>
            <person name="Wang J."/>
            <person name="Ma R."/>
            <person name="Yu S."/>
        </authorList>
    </citation>
    <scope>NUCLEOTIDE SEQUENCE</scope>
    <source>
        <strain evidence="16">LA-IB0</strain>
        <tissue evidence="16">Leaf</tissue>
    </source>
</reference>
<evidence type="ECO:0000256" key="12">
    <source>
        <dbReference type="ARBA" id="ARBA00023136"/>
    </source>
</evidence>
<dbReference type="GO" id="GO:0016020">
    <property type="term" value="C:membrane"/>
    <property type="evidence" value="ECO:0007669"/>
    <property type="project" value="UniProtKB-SubCell"/>
</dbReference>
<dbReference type="GO" id="GO:0061630">
    <property type="term" value="F:ubiquitin protein ligase activity"/>
    <property type="evidence" value="ECO:0007669"/>
    <property type="project" value="UniProtKB-EC"/>
</dbReference>
<protein>
    <recommendedName>
        <fullName evidence="4">RING-type E3 ubiquitin transferase</fullName>
        <ecNumber evidence="4">2.3.2.27</ecNumber>
    </recommendedName>
</protein>
<keyword evidence="6 14" id="KW-0812">Transmembrane</keyword>
<evidence type="ECO:0000256" key="15">
    <source>
        <dbReference type="SAM" id="SignalP"/>
    </source>
</evidence>
<evidence type="ECO:0000256" key="2">
    <source>
        <dbReference type="ARBA" id="ARBA00004167"/>
    </source>
</evidence>
<evidence type="ECO:0000256" key="4">
    <source>
        <dbReference type="ARBA" id="ARBA00012483"/>
    </source>
</evidence>
<keyword evidence="5" id="KW-0808">Transferase</keyword>
<evidence type="ECO:0000313" key="16">
    <source>
        <dbReference type="EMBL" id="KAG8374679.1"/>
    </source>
</evidence>
<accession>A0AAV6WX80</accession>
<keyword evidence="15" id="KW-0732">Signal</keyword>
<dbReference type="AlphaFoldDB" id="A0AAV6WX80"/>
<dbReference type="PANTHER" id="PTHR46279:SF12">
    <property type="entry name" value="RING-TYPE E3 UBIQUITIN TRANSFERASE"/>
    <property type="match status" value="1"/>
</dbReference>
<gene>
    <name evidence="16" type="ORF">BUALT_Bualt10G0021000</name>
</gene>
<dbReference type="GO" id="GO:0008270">
    <property type="term" value="F:zinc ion binding"/>
    <property type="evidence" value="ECO:0007669"/>
    <property type="project" value="UniProtKB-KW"/>
</dbReference>
<keyword evidence="10" id="KW-0862">Zinc</keyword>
<comment type="subcellular location">
    <subcellularLocation>
        <location evidence="2">Membrane</location>
        <topology evidence="2">Single-pass membrane protein</topology>
    </subcellularLocation>
</comment>
<evidence type="ECO:0000256" key="1">
    <source>
        <dbReference type="ARBA" id="ARBA00000900"/>
    </source>
</evidence>
<evidence type="ECO:0000313" key="17">
    <source>
        <dbReference type="Proteomes" id="UP000826271"/>
    </source>
</evidence>
<dbReference type="InterPro" id="IPR046948">
    <property type="entry name" value="ATL20-22-like"/>
</dbReference>
<keyword evidence="11 14" id="KW-1133">Transmembrane helix</keyword>
<proteinExistence type="inferred from homology"/>
<organism evidence="16 17">
    <name type="scientific">Buddleja alternifolia</name>
    <dbReference type="NCBI Taxonomy" id="168488"/>
    <lineage>
        <taxon>Eukaryota</taxon>
        <taxon>Viridiplantae</taxon>
        <taxon>Streptophyta</taxon>
        <taxon>Embryophyta</taxon>
        <taxon>Tracheophyta</taxon>
        <taxon>Spermatophyta</taxon>
        <taxon>Magnoliopsida</taxon>
        <taxon>eudicotyledons</taxon>
        <taxon>Gunneridae</taxon>
        <taxon>Pentapetalae</taxon>
        <taxon>asterids</taxon>
        <taxon>lamiids</taxon>
        <taxon>Lamiales</taxon>
        <taxon>Scrophulariaceae</taxon>
        <taxon>Buddlejeae</taxon>
        <taxon>Buddleja</taxon>
    </lineage>
</organism>
<evidence type="ECO:0000256" key="7">
    <source>
        <dbReference type="ARBA" id="ARBA00022723"/>
    </source>
</evidence>
<evidence type="ECO:0000256" key="5">
    <source>
        <dbReference type="ARBA" id="ARBA00022679"/>
    </source>
</evidence>
<keyword evidence="8" id="KW-0863">Zinc-finger</keyword>
<evidence type="ECO:0000256" key="9">
    <source>
        <dbReference type="ARBA" id="ARBA00022786"/>
    </source>
</evidence>
<keyword evidence="12 14" id="KW-0472">Membrane</keyword>
<keyword evidence="7" id="KW-0479">Metal-binding</keyword>
<comment type="pathway">
    <text evidence="3">Protein modification; protein ubiquitination.</text>
</comment>
<evidence type="ECO:0000256" key="8">
    <source>
        <dbReference type="ARBA" id="ARBA00022771"/>
    </source>
</evidence>
<dbReference type="EC" id="2.3.2.27" evidence="4"/>
<dbReference type="PANTHER" id="PTHR46279">
    <property type="entry name" value="RING/U-BOX SUPERFAMILY PROTEIN"/>
    <property type="match status" value="1"/>
</dbReference>
<evidence type="ECO:0000256" key="10">
    <source>
        <dbReference type="ARBA" id="ARBA00022833"/>
    </source>
</evidence>
<feature type="chain" id="PRO_5043316585" description="RING-type E3 ubiquitin transferase" evidence="15">
    <location>
        <begin position="26"/>
        <end position="263"/>
    </location>
</feature>
<evidence type="ECO:0000256" key="13">
    <source>
        <dbReference type="ARBA" id="ARBA00024209"/>
    </source>
</evidence>
<feature type="transmembrane region" description="Helical" evidence="14">
    <location>
        <begin position="188"/>
        <end position="209"/>
    </location>
</feature>
<dbReference type="Proteomes" id="UP000826271">
    <property type="component" value="Unassembled WGS sequence"/>
</dbReference>
<evidence type="ECO:0000256" key="6">
    <source>
        <dbReference type="ARBA" id="ARBA00022692"/>
    </source>
</evidence>
<keyword evidence="17" id="KW-1185">Reference proteome</keyword>
<comment type="similarity">
    <text evidence="13">Belongs to the RING-type zinc finger family. ATL subfamily.</text>
</comment>
<comment type="catalytic activity">
    <reaction evidence="1">
        <text>S-ubiquitinyl-[E2 ubiquitin-conjugating enzyme]-L-cysteine + [acceptor protein]-L-lysine = [E2 ubiquitin-conjugating enzyme]-L-cysteine + N(6)-ubiquitinyl-[acceptor protein]-L-lysine.</text>
        <dbReference type="EC" id="2.3.2.27"/>
    </reaction>
</comment>
<evidence type="ECO:0000256" key="14">
    <source>
        <dbReference type="SAM" id="Phobius"/>
    </source>
</evidence>
<evidence type="ECO:0000256" key="11">
    <source>
        <dbReference type="ARBA" id="ARBA00022989"/>
    </source>
</evidence>
<name>A0AAV6WX80_9LAMI</name>
<feature type="signal peptide" evidence="15">
    <location>
        <begin position="1"/>
        <end position="25"/>
    </location>
</feature>
<evidence type="ECO:0000256" key="3">
    <source>
        <dbReference type="ARBA" id="ARBA00004906"/>
    </source>
</evidence>
<sequence>MDIISILLINLFCCVFLLTITKVSSEDADICTSAKGLPQFNLFCTDNKTLMIHFPYYGDLVVKSIAYDTRSLDLLDPKNCVHEVFLNLNLSFTPFTYYYDLKEYRYINCSAKLDTASDFVQVPCLSGSTHHVYVMESFSPVPVSCISVKTVAIPFSYSPYLSDNSFGLRLTWNDDDEEEENSGCKEKYFKVLGITGIILMAGILLYAIISECRQQLNEEKKKVKDTIICEVEIDKLLGEYEALNPAKFVRLHQAPTQQGTCVD</sequence>